<keyword evidence="2" id="KW-0503">Monooxygenase</keyword>
<dbReference type="Proteomes" id="UP000482800">
    <property type="component" value="Unassembled WGS sequence"/>
</dbReference>
<gene>
    <name evidence="4" type="ORF">Phou_038100</name>
</gene>
<evidence type="ECO:0000313" key="4">
    <source>
        <dbReference type="EMBL" id="GFJ79630.1"/>
    </source>
</evidence>
<dbReference type="RefSeq" id="WP_173057148.1">
    <property type="nucleotide sequence ID" value="NZ_BAABGO010000001.1"/>
</dbReference>
<reference evidence="4 5" key="2">
    <citation type="submission" date="2020-03" db="EMBL/GenBank/DDBJ databases">
        <authorList>
            <person name="Ichikawa N."/>
            <person name="Kimura A."/>
            <person name="Kitahashi Y."/>
            <person name="Uohara A."/>
        </authorList>
    </citation>
    <scope>NUCLEOTIDE SEQUENCE [LARGE SCALE GENOMIC DNA]</scope>
    <source>
        <strain evidence="4 5">NBRC 108639</strain>
    </source>
</reference>
<comment type="caution">
    <text evidence="4">The sequence shown here is derived from an EMBL/GenBank/DDBJ whole genome shotgun (WGS) entry which is preliminary data.</text>
</comment>
<protein>
    <recommendedName>
        <fullName evidence="3">FAD-binding domain-containing protein</fullName>
    </recommendedName>
</protein>
<organism evidence="4 5">
    <name type="scientific">Phytohabitans houttuyneae</name>
    <dbReference type="NCBI Taxonomy" id="1076126"/>
    <lineage>
        <taxon>Bacteria</taxon>
        <taxon>Bacillati</taxon>
        <taxon>Actinomycetota</taxon>
        <taxon>Actinomycetes</taxon>
        <taxon>Micromonosporales</taxon>
        <taxon>Micromonosporaceae</taxon>
    </lineage>
</organism>
<dbReference type="PRINTS" id="PR00420">
    <property type="entry name" value="RNGMNOXGNASE"/>
</dbReference>
<dbReference type="InterPro" id="IPR050493">
    <property type="entry name" value="FAD-dep_Monooxygenase_BioMet"/>
</dbReference>
<dbReference type="PANTHER" id="PTHR13789">
    <property type="entry name" value="MONOOXYGENASE"/>
    <property type="match status" value="1"/>
</dbReference>
<dbReference type="SUPFAM" id="SSF51905">
    <property type="entry name" value="FAD/NAD(P)-binding domain"/>
    <property type="match status" value="1"/>
</dbReference>
<dbReference type="EMBL" id="BLPF01000001">
    <property type="protein sequence ID" value="GFJ79630.1"/>
    <property type="molecule type" value="Genomic_DNA"/>
</dbReference>
<dbReference type="GO" id="GO:0071949">
    <property type="term" value="F:FAD binding"/>
    <property type="evidence" value="ECO:0007669"/>
    <property type="project" value="InterPro"/>
</dbReference>
<feature type="domain" description="FAD-binding" evidence="3">
    <location>
        <begin position="2"/>
        <end position="330"/>
    </location>
</feature>
<dbReference type="Pfam" id="PF01494">
    <property type="entry name" value="FAD_binding_3"/>
    <property type="match status" value="1"/>
</dbReference>
<proteinExistence type="predicted"/>
<dbReference type="InterPro" id="IPR002938">
    <property type="entry name" value="FAD-bd"/>
</dbReference>
<reference evidence="4 5" key="1">
    <citation type="submission" date="2020-03" db="EMBL/GenBank/DDBJ databases">
        <title>Whole genome shotgun sequence of Phytohabitans houttuyneae NBRC 108639.</title>
        <authorList>
            <person name="Komaki H."/>
            <person name="Tamura T."/>
        </authorList>
    </citation>
    <scope>NUCLEOTIDE SEQUENCE [LARGE SCALE GENOMIC DNA]</scope>
    <source>
        <strain evidence="4 5">NBRC 108639</strain>
    </source>
</reference>
<keyword evidence="1" id="KW-0560">Oxidoreductase</keyword>
<evidence type="ECO:0000256" key="2">
    <source>
        <dbReference type="ARBA" id="ARBA00023033"/>
    </source>
</evidence>
<sequence length="378" mass="39724">MDVVIVGAGVGGLALASGLVASGHRVRVFERAPAPRTDGAAVTIFSNGAAAAAGLGVPLDGLGGRIETLTFCLSDGRAFVRTDLEVMRARTGFGVATVPRAAILARFAGALPPGTITYGREVTSVTLRPDGVSIVDGEGVGHAADVVVGADGYRSAVRRAVLDPAPAARNGWVSWQGLTRSVPEIAESAHARCLVGPEGLCGLMPAGDGLLQWWFDVPEPAPAGRPVVDWLRARFTGYAEPVDQLLAGLNSADVQEFPHVLHEVRNEWGRGPATLLGDAAHAFPPSQAQGANQALEDAWLLRRALDGSGPVADALRRYERLRARRVRRISRLAASEVTNRPPSALARAGGRLLGARPMGRIYLATIRRCSSVLNDETV</sequence>
<accession>A0A6V8K7Y2</accession>
<evidence type="ECO:0000256" key="1">
    <source>
        <dbReference type="ARBA" id="ARBA00023002"/>
    </source>
</evidence>
<dbReference type="InterPro" id="IPR036188">
    <property type="entry name" value="FAD/NAD-bd_sf"/>
</dbReference>
<evidence type="ECO:0000259" key="3">
    <source>
        <dbReference type="Pfam" id="PF01494"/>
    </source>
</evidence>
<name>A0A6V8K7Y2_9ACTN</name>
<dbReference type="Gene3D" id="3.50.50.60">
    <property type="entry name" value="FAD/NAD(P)-binding domain"/>
    <property type="match status" value="1"/>
</dbReference>
<evidence type="ECO:0000313" key="5">
    <source>
        <dbReference type="Proteomes" id="UP000482800"/>
    </source>
</evidence>
<dbReference type="PANTHER" id="PTHR13789:SF309">
    <property type="entry name" value="PUTATIVE (AFU_ORTHOLOGUE AFUA_6G14510)-RELATED"/>
    <property type="match status" value="1"/>
</dbReference>
<dbReference type="GO" id="GO:0004497">
    <property type="term" value="F:monooxygenase activity"/>
    <property type="evidence" value="ECO:0007669"/>
    <property type="project" value="UniProtKB-KW"/>
</dbReference>
<dbReference type="AlphaFoldDB" id="A0A6V8K7Y2"/>
<keyword evidence="5" id="KW-1185">Reference proteome</keyword>